<evidence type="ECO:0000256" key="5">
    <source>
        <dbReference type="ARBA" id="ARBA00022692"/>
    </source>
</evidence>
<gene>
    <name evidence="10" type="ordered locus">Cyan7822_3741</name>
</gene>
<dbReference type="Proteomes" id="UP000008206">
    <property type="component" value="Chromosome"/>
</dbReference>
<evidence type="ECO:0000256" key="2">
    <source>
        <dbReference type="ARBA" id="ARBA00022475"/>
    </source>
</evidence>
<dbReference type="eggNOG" id="COG1807">
    <property type="taxonomic scope" value="Bacteria"/>
</dbReference>
<keyword evidence="6 8" id="KW-1133">Transmembrane helix</keyword>
<proteinExistence type="predicted"/>
<dbReference type="Pfam" id="PF13231">
    <property type="entry name" value="PMT_2"/>
    <property type="match status" value="1"/>
</dbReference>
<feature type="transmembrane region" description="Helical" evidence="8">
    <location>
        <begin position="177"/>
        <end position="194"/>
    </location>
</feature>
<dbReference type="EMBL" id="CP002198">
    <property type="protein sequence ID" value="ADN15677.1"/>
    <property type="molecule type" value="Genomic_DNA"/>
</dbReference>
<dbReference type="AlphaFoldDB" id="E0UI25"/>
<evidence type="ECO:0000256" key="4">
    <source>
        <dbReference type="ARBA" id="ARBA00022679"/>
    </source>
</evidence>
<feature type="domain" description="Glycosyltransferase RgtA/B/C/D-like" evidence="9">
    <location>
        <begin position="96"/>
        <end position="252"/>
    </location>
</feature>
<dbReference type="InterPro" id="IPR050297">
    <property type="entry name" value="LipidA_mod_glycosyltrf_83"/>
</dbReference>
<protein>
    <submittedName>
        <fullName evidence="10">Glycosyl transferase family 39</fullName>
    </submittedName>
</protein>
<feature type="transmembrane region" description="Helical" evidence="8">
    <location>
        <begin position="316"/>
        <end position="334"/>
    </location>
</feature>
<feature type="transmembrane region" description="Helical" evidence="8">
    <location>
        <begin position="279"/>
        <end position="304"/>
    </location>
</feature>
<feature type="transmembrane region" description="Helical" evidence="8">
    <location>
        <begin position="427"/>
        <end position="446"/>
    </location>
</feature>
<keyword evidence="5 8" id="KW-0812">Transmembrane</keyword>
<keyword evidence="3" id="KW-0328">Glycosyltransferase</keyword>
<evidence type="ECO:0000256" key="8">
    <source>
        <dbReference type="SAM" id="Phobius"/>
    </source>
</evidence>
<keyword evidence="4 10" id="KW-0808">Transferase</keyword>
<dbReference type="InterPro" id="IPR038731">
    <property type="entry name" value="RgtA/B/C-like"/>
</dbReference>
<feature type="transmembrane region" description="Helical" evidence="8">
    <location>
        <begin position="239"/>
        <end position="259"/>
    </location>
</feature>
<evidence type="ECO:0000256" key="6">
    <source>
        <dbReference type="ARBA" id="ARBA00022989"/>
    </source>
</evidence>
<evidence type="ECO:0000259" key="9">
    <source>
        <dbReference type="Pfam" id="PF13231"/>
    </source>
</evidence>
<comment type="subcellular location">
    <subcellularLocation>
        <location evidence="1">Cell membrane</location>
        <topology evidence="1">Multi-pass membrane protein</topology>
    </subcellularLocation>
</comment>
<feature type="transmembrane region" description="Helical" evidence="8">
    <location>
        <begin position="200"/>
        <end position="232"/>
    </location>
</feature>
<keyword evidence="11" id="KW-1185">Reference proteome</keyword>
<accession>E0UI25</accession>
<dbReference type="KEGG" id="cyj:Cyan7822_3741"/>
<evidence type="ECO:0000313" key="11">
    <source>
        <dbReference type="Proteomes" id="UP000008206"/>
    </source>
</evidence>
<dbReference type="PANTHER" id="PTHR33908:SF11">
    <property type="entry name" value="MEMBRANE PROTEIN"/>
    <property type="match status" value="1"/>
</dbReference>
<keyword evidence="7 8" id="KW-0472">Membrane</keyword>
<dbReference type="GO" id="GO:0009103">
    <property type="term" value="P:lipopolysaccharide biosynthetic process"/>
    <property type="evidence" value="ECO:0007669"/>
    <property type="project" value="UniProtKB-ARBA"/>
</dbReference>
<evidence type="ECO:0000256" key="1">
    <source>
        <dbReference type="ARBA" id="ARBA00004651"/>
    </source>
</evidence>
<dbReference type="HOGENOM" id="CLU_613671_0_0_3"/>
<feature type="transmembrane region" description="Helical" evidence="8">
    <location>
        <begin position="340"/>
        <end position="359"/>
    </location>
</feature>
<feature type="transmembrane region" description="Helical" evidence="8">
    <location>
        <begin position="12"/>
        <end position="34"/>
    </location>
</feature>
<reference evidence="11" key="1">
    <citation type="journal article" date="2011" name="MBio">
        <title>Novel metabolic attributes of the genus Cyanothece, comprising a group of unicellular nitrogen-fixing Cyanobacteria.</title>
        <authorList>
            <person name="Bandyopadhyay A."/>
            <person name="Elvitigala T."/>
            <person name="Welsh E."/>
            <person name="Stockel J."/>
            <person name="Liberton M."/>
            <person name="Min H."/>
            <person name="Sherman L.A."/>
            <person name="Pakrasi H.B."/>
        </authorList>
    </citation>
    <scope>NUCLEOTIDE SEQUENCE [LARGE SCALE GENOMIC DNA]</scope>
    <source>
        <strain evidence="11">PCC 7822</strain>
    </source>
</reference>
<dbReference type="STRING" id="497965.Cyan7822_3741"/>
<evidence type="ECO:0000256" key="3">
    <source>
        <dbReference type="ARBA" id="ARBA00022676"/>
    </source>
</evidence>
<organism evidence="10 11">
    <name type="scientific">Gloeothece verrucosa (strain PCC 7822)</name>
    <name type="common">Cyanothece sp. (strain PCC 7822)</name>
    <dbReference type="NCBI Taxonomy" id="497965"/>
    <lineage>
        <taxon>Bacteria</taxon>
        <taxon>Bacillati</taxon>
        <taxon>Cyanobacteriota</taxon>
        <taxon>Cyanophyceae</taxon>
        <taxon>Oscillatoriophycideae</taxon>
        <taxon>Chroococcales</taxon>
        <taxon>Aphanothecaceae</taxon>
        <taxon>Gloeothece</taxon>
        <taxon>Gloeothece verrucosa</taxon>
    </lineage>
</organism>
<dbReference type="PANTHER" id="PTHR33908">
    <property type="entry name" value="MANNOSYLTRANSFERASE YKCB-RELATED"/>
    <property type="match status" value="1"/>
</dbReference>
<dbReference type="GO" id="GO:0016763">
    <property type="term" value="F:pentosyltransferase activity"/>
    <property type="evidence" value="ECO:0007669"/>
    <property type="project" value="TreeGrafter"/>
</dbReference>
<feature type="transmembrane region" description="Helical" evidence="8">
    <location>
        <begin position="100"/>
        <end position="118"/>
    </location>
</feature>
<name>E0UI25_GLOV7</name>
<evidence type="ECO:0000256" key="7">
    <source>
        <dbReference type="ARBA" id="ARBA00023136"/>
    </source>
</evidence>
<keyword evidence="2" id="KW-1003">Cell membrane</keyword>
<feature type="transmembrane region" description="Helical" evidence="8">
    <location>
        <begin position="368"/>
        <end position="387"/>
    </location>
</feature>
<evidence type="ECO:0000313" key="10">
    <source>
        <dbReference type="EMBL" id="ADN15677.1"/>
    </source>
</evidence>
<dbReference type="RefSeq" id="WP_013323746.1">
    <property type="nucleotide sequence ID" value="NC_014501.1"/>
</dbReference>
<sequence length="450" mass="51796">MSKSLPSWLNNLIPYQDAIFSVLITLLGAVLRIYNYDSFPPDHWTADEYAFAWSGMSLIQDHVPTGWSWLTPTDDFPTIYWEEKGSRYRIVTPWFDHPPLFSLLIGMTAILGGAKEFFDCSLTVMRIPSLWMGIVSIILFYILGKKLFNTHVAVISSLIFATNPNTVYLSRLAISENLIIFLSLVVTLLFLEYYQTSKSVYLYSAAILAGITPLVKVTGIFLVCFLIVLLIYQKKWLESLIVLLIGAVGFSLYYLYGWIYDFELFKKIMEEQTNRFVDFAILKYLILPSVFFEDGWLCFSWLTLIPVFKLGEKIKAQVIALPILIYSLLLVASGAQSHYFAWYTIPFYPFLFLSLGLYLEEFRKQPDFFNASLIFIFVGVWSIQMNIGKWILSSSKGEYYFILATGVVLLVYFLDEITKHKTRRITTITTIMAFIALMVANVNVVFNYKP</sequence>
<dbReference type="GO" id="GO:0005886">
    <property type="term" value="C:plasma membrane"/>
    <property type="evidence" value="ECO:0007669"/>
    <property type="project" value="UniProtKB-SubCell"/>
</dbReference>
<feature type="transmembrane region" description="Helical" evidence="8">
    <location>
        <begin position="399"/>
        <end position="415"/>
    </location>
</feature>
<dbReference type="OrthoDB" id="517652at2"/>
<feature type="transmembrane region" description="Helical" evidence="8">
    <location>
        <begin position="125"/>
        <end position="144"/>
    </location>
</feature>